<dbReference type="STRING" id="364200.SAMN04488515_1390"/>
<sequence length="320" mass="36153">MTDHALSFETDLTKLDVATWEERIDDIAEEYGYFEPLGDDHMVAFLDAGPKLLVTFETYETISKLNPDAEPRGFRFAREDGWSVLCLVAKQESWFRHPAVYGYFDRLVDDGFFEDFDNVVFHGAHSCGYAAATYSVAAPGATVLALRPQATLDPRIAGFDPRYRSERRTDFTSRYGYAPDMIDGSNHTFIAFDPAQRHDAIHAALFTRKNVTQLRCHSLSWRIDAAFDAMGIHDQLIRDAMNGTLTAKAFAKAMRARWNQKTVVRTLFQRAFQTGHKQLAANVCAFVLRQSDDPYFAEKLKELSSQGITPSRPLTPEAAE</sequence>
<name>A0A1I0PS31_9RHOB</name>
<evidence type="ECO:0008006" key="3">
    <source>
        <dbReference type="Google" id="ProtNLM"/>
    </source>
</evidence>
<organism evidence="1 2">
    <name type="scientific">Cognatiyoonia koreensis</name>
    <dbReference type="NCBI Taxonomy" id="364200"/>
    <lineage>
        <taxon>Bacteria</taxon>
        <taxon>Pseudomonadati</taxon>
        <taxon>Pseudomonadota</taxon>
        <taxon>Alphaproteobacteria</taxon>
        <taxon>Rhodobacterales</taxon>
        <taxon>Paracoccaceae</taxon>
        <taxon>Cognatiyoonia</taxon>
    </lineage>
</organism>
<proteinExistence type="predicted"/>
<dbReference type="Proteomes" id="UP000199167">
    <property type="component" value="Unassembled WGS sequence"/>
</dbReference>
<reference evidence="1 2" key="1">
    <citation type="submission" date="2016-10" db="EMBL/GenBank/DDBJ databases">
        <authorList>
            <person name="de Groot N.N."/>
        </authorList>
    </citation>
    <scope>NUCLEOTIDE SEQUENCE [LARGE SCALE GENOMIC DNA]</scope>
    <source>
        <strain evidence="1 2">DSM 17925</strain>
    </source>
</reference>
<dbReference type="RefSeq" id="WP_089991959.1">
    <property type="nucleotide sequence ID" value="NZ_FOIZ01000001.1"/>
</dbReference>
<dbReference type="EMBL" id="FOIZ01000001">
    <property type="protein sequence ID" value="SEW17192.1"/>
    <property type="molecule type" value="Genomic_DNA"/>
</dbReference>
<keyword evidence="2" id="KW-1185">Reference proteome</keyword>
<protein>
    <recommendedName>
        <fullName evidence="3">Phosphoadenosine phosphosulfate reductase</fullName>
    </recommendedName>
</protein>
<gene>
    <name evidence="1" type="ORF">SAMN04488515_1390</name>
</gene>
<dbReference type="OrthoDB" id="7840273at2"/>
<accession>A0A1I0PS31</accession>
<dbReference type="AlphaFoldDB" id="A0A1I0PS31"/>
<evidence type="ECO:0000313" key="1">
    <source>
        <dbReference type="EMBL" id="SEW17192.1"/>
    </source>
</evidence>
<evidence type="ECO:0000313" key="2">
    <source>
        <dbReference type="Proteomes" id="UP000199167"/>
    </source>
</evidence>